<evidence type="ECO:0000313" key="2">
    <source>
        <dbReference type="EMBL" id="KYF76492.1"/>
    </source>
</evidence>
<dbReference type="EMBL" id="JEMB01003006">
    <property type="protein sequence ID" value="KYF76492.1"/>
    <property type="molecule type" value="Genomic_DNA"/>
</dbReference>
<keyword evidence="1" id="KW-0812">Transmembrane</keyword>
<organism evidence="2 3">
    <name type="scientific">Sorangium cellulosum</name>
    <name type="common">Polyangium cellulosum</name>
    <dbReference type="NCBI Taxonomy" id="56"/>
    <lineage>
        <taxon>Bacteria</taxon>
        <taxon>Pseudomonadati</taxon>
        <taxon>Myxococcota</taxon>
        <taxon>Polyangia</taxon>
        <taxon>Polyangiales</taxon>
        <taxon>Polyangiaceae</taxon>
        <taxon>Sorangium</taxon>
    </lineage>
</organism>
<gene>
    <name evidence="2" type="ORF">BE17_07565</name>
</gene>
<proteinExistence type="predicted"/>
<keyword evidence="1" id="KW-1133">Transmembrane helix</keyword>
<keyword evidence="1" id="KW-0472">Membrane</keyword>
<sequence>MKDIAGFLERAEILDPDTAVRGYIGDQQVTVVLTQKEHGDLDLRSTEATVPVEDGILINFSIRPLTSQDRREIQRGLTVTHRTHDASFDDAFVVEGAPERLIREIADDEEVRRDLLALKPDHVLTTPTAWTVHLYHWVEDPAEAAIMVRLAARIGALTSEIARRQRADVGRLDTSGFRGALPLGTRERDEEELQQFKLRMAKRHAHRRRAAIRLAAIILVSLLAGGIALALFAR</sequence>
<dbReference type="Proteomes" id="UP000075635">
    <property type="component" value="Unassembled WGS sequence"/>
</dbReference>
<feature type="transmembrane region" description="Helical" evidence="1">
    <location>
        <begin position="210"/>
        <end position="233"/>
    </location>
</feature>
<protein>
    <submittedName>
        <fullName evidence="2">Uncharacterized protein</fullName>
    </submittedName>
</protein>
<comment type="caution">
    <text evidence="2">The sequence shown here is derived from an EMBL/GenBank/DDBJ whole genome shotgun (WGS) entry which is preliminary data.</text>
</comment>
<accession>A0A150R8B7</accession>
<name>A0A150R8B7_SORCE</name>
<reference evidence="2 3" key="1">
    <citation type="submission" date="2014-02" db="EMBL/GenBank/DDBJ databases">
        <title>The small core and large imbalanced accessory genome model reveals a collaborative survival strategy of Sorangium cellulosum strains in nature.</title>
        <authorList>
            <person name="Han K."/>
            <person name="Peng R."/>
            <person name="Blom J."/>
            <person name="Li Y.-Z."/>
        </authorList>
    </citation>
    <scope>NUCLEOTIDE SEQUENCE [LARGE SCALE GENOMIC DNA]</scope>
    <source>
        <strain evidence="2 3">So0011-07</strain>
    </source>
</reference>
<evidence type="ECO:0000313" key="3">
    <source>
        <dbReference type="Proteomes" id="UP000075635"/>
    </source>
</evidence>
<evidence type="ECO:0000256" key="1">
    <source>
        <dbReference type="SAM" id="Phobius"/>
    </source>
</evidence>
<dbReference type="AlphaFoldDB" id="A0A150R8B7"/>